<comment type="caution">
    <text evidence="1">The sequence shown here is derived from an EMBL/GenBank/DDBJ whole genome shotgun (WGS) entry which is preliminary data.</text>
</comment>
<evidence type="ECO:0000313" key="2">
    <source>
        <dbReference type="Proteomes" id="UP000676565"/>
    </source>
</evidence>
<dbReference type="EMBL" id="JAGKQQ010000001">
    <property type="protein sequence ID" value="MBP3958041.1"/>
    <property type="molecule type" value="Genomic_DNA"/>
</dbReference>
<evidence type="ECO:0000313" key="1">
    <source>
        <dbReference type="EMBL" id="MBP3958041.1"/>
    </source>
</evidence>
<gene>
    <name evidence="1" type="ORF">J8F10_22525</name>
</gene>
<sequence>MRAMVLGAIAFTGLTAAFPALKVDVYKGATRAGARGVDDPAREMRLAHLDWFQPSVVFYAHREVTDLKSVEQAAEFLAVPTPGFLFVPAKTWEQFVEPKVAVPTRIVARHYDFTGTARSSLLPMK</sequence>
<keyword evidence="2" id="KW-1185">Reference proteome</keyword>
<name>A0ABS5BWC5_9BACT</name>
<protein>
    <submittedName>
        <fullName evidence="1">Uncharacterized protein</fullName>
    </submittedName>
</protein>
<dbReference type="Proteomes" id="UP000676565">
    <property type="component" value="Unassembled WGS sequence"/>
</dbReference>
<organism evidence="1 2">
    <name type="scientific">Gemmata palustris</name>
    <dbReference type="NCBI Taxonomy" id="2822762"/>
    <lineage>
        <taxon>Bacteria</taxon>
        <taxon>Pseudomonadati</taxon>
        <taxon>Planctomycetota</taxon>
        <taxon>Planctomycetia</taxon>
        <taxon>Gemmatales</taxon>
        <taxon>Gemmataceae</taxon>
        <taxon>Gemmata</taxon>
    </lineage>
</organism>
<dbReference type="RefSeq" id="WP_210657665.1">
    <property type="nucleotide sequence ID" value="NZ_JAGKQQ010000001.1"/>
</dbReference>
<proteinExistence type="predicted"/>
<accession>A0ABS5BWC5</accession>
<reference evidence="1 2" key="1">
    <citation type="submission" date="2021-04" db="EMBL/GenBank/DDBJ databases">
        <authorList>
            <person name="Ivanova A."/>
        </authorList>
    </citation>
    <scope>NUCLEOTIDE SEQUENCE [LARGE SCALE GENOMIC DNA]</scope>
    <source>
        <strain evidence="1 2">G18</strain>
    </source>
</reference>